<dbReference type="PANTHER" id="PTHR12629">
    <property type="entry name" value="DIPHOSPHOINOSITOL POLYPHOSPHATE PHOSPHOHYDROLASE"/>
    <property type="match status" value="1"/>
</dbReference>
<accession>A0A560HH51</accession>
<comment type="caution">
    <text evidence="6">The sequence shown here is derived from an EMBL/GenBank/DDBJ whole genome shotgun (WGS) entry which is preliminary data.</text>
</comment>
<dbReference type="PROSITE" id="PS51462">
    <property type="entry name" value="NUDIX"/>
    <property type="match status" value="1"/>
</dbReference>
<keyword evidence="4" id="KW-0460">Magnesium</keyword>
<keyword evidence="7" id="KW-1185">Reference proteome</keyword>
<evidence type="ECO:0000256" key="1">
    <source>
        <dbReference type="ARBA" id="ARBA00001946"/>
    </source>
</evidence>
<dbReference type="Pfam" id="PF00293">
    <property type="entry name" value="NUDIX"/>
    <property type="match status" value="1"/>
</dbReference>
<dbReference type="Gene3D" id="3.90.79.10">
    <property type="entry name" value="Nucleoside Triphosphate Pyrophosphohydrolase"/>
    <property type="match status" value="1"/>
</dbReference>
<proteinExistence type="predicted"/>
<dbReference type="GO" id="GO:0005737">
    <property type="term" value="C:cytoplasm"/>
    <property type="evidence" value="ECO:0007669"/>
    <property type="project" value="TreeGrafter"/>
</dbReference>
<keyword evidence="3" id="KW-0378">Hydrolase</keyword>
<organism evidence="6 7">
    <name type="scientific">Nitrospirillum amazonense</name>
    <dbReference type="NCBI Taxonomy" id="28077"/>
    <lineage>
        <taxon>Bacteria</taxon>
        <taxon>Pseudomonadati</taxon>
        <taxon>Pseudomonadota</taxon>
        <taxon>Alphaproteobacteria</taxon>
        <taxon>Rhodospirillales</taxon>
        <taxon>Azospirillaceae</taxon>
        <taxon>Nitrospirillum</taxon>
    </lineage>
</organism>
<dbReference type="GO" id="GO:0016462">
    <property type="term" value="F:pyrophosphatase activity"/>
    <property type="evidence" value="ECO:0007669"/>
    <property type="project" value="InterPro"/>
</dbReference>
<feature type="domain" description="Nudix hydrolase" evidence="5">
    <location>
        <begin position="49"/>
        <end position="180"/>
    </location>
</feature>
<dbReference type="EMBL" id="VITR01000002">
    <property type="protein sequence ID" value="TWB45321.1"/>
    <property type="molecule type" value="Genomic_DNA"/>
</dbReference>
<evidence type="ECO:0000256" key="2">
    <source>
        <dbReference type="ARBA" id="ARBA00022723"/>
    </source>
</evidence>
<dbReference type="CDD" id="cd04666">
    <property type="entry name" value="NUDIX_DIPP2_like_Nudt4"/>
    <property type="match status" value="1"/>
</dbReference>
<evidence type="ECO:0000259" key="5">
    <source>
        <dbReference type="PROSITE" id="PS51462"/>
    </source>
</evidence>
<sequence length="188" mass="20842">MGSRLISGDALATSLLISLDQPRSTRCHPLPHAAPILVSEPPSTPCEATERQYAAIPVRIRDGHLQVMLITSRETRRWVVPKGWPEKKLNARGVAANEAFEEAGLIGTIHKKPLGTFHYFKVMPSGKRLPCAVDAYLFEVERELEDWPEKHQRERRWVSPSQAALMVAEGGLVSILLSLASMAVDEEG</sequence>
<dbReference type="GO" id="GO:0046872">
    <property type="term" value="F:metal ion binding"/>
    <property type="evidence" value="ECO:0007669"/>
    <property type="project" value="UniProtKB-KW"/>
</dbReference>
<evidence type="ECO:0000313" key="6">
    <source>
        <dbReference type="EMBL" id="TWB45321.1"/>
    </source>
</evidence>
<comment type="cofactor">
    <cofactor evidence="1">
        <name>Mg(2+)</name>
        <dbReference type="ChEBI" id="CHEBI:18420"/>
    </cofactor>
</comment>
<evidence type="ECO:0000256" key="3">
    <source>
        <dbReference type="ARBA" id="ARBA00022801"/>
    </source>
</evidence>
<dbReference type="InterPro" id="IPR000086">
    <property type="entry name" value="NUDIX_hydrolase_dom"/>
</dbReference>
<dbReference type="SUPFAM" id="SSF55811">
    <property type="entry name" value="Nudix"/>
    <property type="match status" value="1"/>
</dbReference>
<reference evidence="6 7" key="1">
    <citation type="submission" date="2019-06" db="EMBL/GenBank/DDBJ databases">
        <title>Genomic Encyclopedia of Type Strains, Phase IV (KMG-V): Genome sequencing to study the core and pangenomes of soil and plant-associated prokaryotes.</title>
        <authorList>
            <person name="Whitman W."/>
        </authorList>
    </citation>
    <scope>NUCLEOTIDE SEQUENCE [LARGE SCALE GENOMIC DNA]</scope>
    <source>
        <strain evidence="6 7">BR 11622</strain>
    </source>
</reference>
<dbReference type="PANTHER" id="PTHR12629:SF0">
    <property type="entry name" value="DIPHOSPHOINOSITOL-POLYPHOSPHATE DIPHOSPHATASE"/>
    <property type="match status" value="1"/>
</dbReference>
<evidence type="ECO:0000313" key="7">
    <source>
        <dbReference type="Proteomes" id="UP000315751"/>
    </source>
</evidence>
<gene>
    <name evidence="6" type="ORF">FBZ90_102279</name>
</gene>
<evidence type="ECO:0000256" key="4">
    <source>
        <dbReference type="ARBA" id="ARBA00022842"/>
    </source>
</evidence>
<dbReference type="InterPro" id="IPR015797">
    <property type="entry name" value="NUDIX_hydrolase-like_dom_sf"/>
</dbReference>
<protein>
    <submittedName>
        <fullName evidence="6">8-oxo-dGTP pyrophosphatase MutT (NUDIX family)</fullName>
    </submittedName>
</protein>
<dbReference type="AlphaFoldDB" id="A0A560HH51"/>
<dbReference type="Proteomes" id="UP000315751">
    <property type="component" value="Unassembled WGS sequence"/>
</dbReference>
<name>A0A560HH51_9PROT</name>
<dbReference type="InterPro" id="IPR047198">
    <property type="entry name" value="DDP-like_NUDIX"/>
</dbReference>
<dbReference type="OrthoDB" id="7066910at2"/>
<keyword evidence="2" id="KW-0479">Metal-binding</keyword>